<evidence type="ECO:0000313" key="2">
    <source>
        <dbReference type="Proteomes" id="UP001055439"/>
    </source>
</evidence>
<protein>
    <submittedName>
        <fullName evidence="1">Uncharacterized protein</fullName>
    </submittedName>
</protein>
<keyword evidence="2" id="KW-1185">Reference proteome</keyword>
<dbReference type="AlphaFoldDB" id="A0A9E7HR92"/>
<dbReference type="EMBL" id="CP097510">
    <property type="protein sequence ID" value="URE39089.1"/>
    <property type="molecule type" value="Genomic_DNA"/>
</dbReference>
<proteinExistence type="predicted"/>
<evidence type="ECO:0000313" key="1">
    <source>
        <dbReference type="EMBL" id="URE39089.1"/>
    </source>
</evidence>
<gene>
    <name evidence="1" type="ORF">MUK42_34217</name>
</gene>
<name>A0A9E7HR92_9LILI</name>
<organism evidence="1 2">
    <name type="scientific">Musa troglodytarum</name>
    <name type="common">fe'i banana</name>
    <dbReference type="NCBI Taxonomy" id="320322"/>
    <lineage>
        <taxon>Eukaryota</taxon>
        <taxon>Viridiplantae</taxon>
        <taxon>Streptophyta</taxon>
        <taxon>Embryophyta</taxon>
        <taxon>Tracheophyta</taxon>
        <taxon>Spermatophyta</taxon>
        <taxon>Magnoliopsida</taxon>
        <taxon>Liliopsida</taxon>
        <taxon>Zingiberales</taxon>
        <taxon>Musaceae</taxon>
        <taxon>Musa</taxon>
    </lineage>
</organism>
<reference evidence="1" key="1">
    <citation type="submission" date="2022-05" db="EMBL/GenBank/DDBJ databases">
        <title>The Musa troglodytarum L. genome provides insights into the mechanism of non-climacteric behaviour and enrichment of carotenoids.</title>
        <authorList>
            <person name="Wang J."/>
        </authorList>
    </citation>
    <scope>NUCLEOTIDE SEQUENCE</scope>
    <source>
        <tissue evidence="1">Leaf</tissue>
    </source>
</reference>
<sequence>MPRGQNSALVGQRRGTITLAEERGRRREHERVENVKLWGLITGGWRAEGVNPKPLDSRLGSRIPSAQFATYRTTIKEESYLHLLMQLAQEMVVFEDSNMEDEAIPWNHGTTKEAVGVGTSAEIKFEYNLGSSSSDFVNTDRQSNTTSRGALRKKNKLQALSCVKG</sequence>
<dbReference type="Proteomes" id="UP001055439">
    <property type="component" value="Chromosome 8"/>
</dbReference>
<accession>A0A9E7HR92</accession>